<dbReference type="OrthoDB" id="163768at2"/>
<evidence type="ECO:0000313" key="5">
    <source>
        <dbReference type="Proteomes" id="UP000006860"/>
    </source>
</evidence>
<evidence type="ECO:0000259" key="3">
    <source>
        <dbReference type="SMART" id="SM00858"/>
    </source>
</evidence>
<dbReference type="KEGG" id="pbs:Plabr_4690"/>
<proteinExistence type="predicted"/>
<dbReference type="STRING" id="756272.Plabr_4690"/>
<keyword evidence="5" id="KW-1185">Reference proteome</keyword>
<feature type="transmembrane region" description="Helical" evidence="2">
    <location>
        <begin position="7"/>
        <end position="26"/>
    </location>
</feature>
<dbReference type="eggNOG" id="COG3745">
    <property type="taxonomic scope" value="Bacteria"/>
</dbReference>
<gene>
    <name evidence="4" type="ordered locus">Plabr_4690</name>
</gene>
<dbReference type="InterPro" id="IPR017592">
    <property type="entry name" value="Pilus_assmbl_Flp-typ_CpaB"/>
</dbReference>
<dbReference type="NCBIfam" id="TIGR03177">
    <property type="entry name" value="pilus_cpaB"/>
    <property type="match status" value="1"/>
</dbReference>
<reference evidence="5" key="1">
    <citation type="submission" date="2011-02" db="EMBL/GenBank/DDBJ databases">
        <title>The complete genome of Planctomyces brasiliensis DSM 5305.</title>
        <authorList>
            <person name="Lucas S."/>
            <person name="Copeland A."/>
            <person name="Lapidus A."/>
            <person name="Bruce D."/>
            <person name="Goodwin L."/>
            <person name="Pitluck S."/>
            <person name="Kyrpides N."/>
            <person name="Mavromatis K."/>
            <person name="Pagani I."/>
            <person name="Ivanova N."/>
            <person name="Ovchinnikova G."/>
            <person name="Lu M."/>
            <person name="Detter J.C."/>
            <person name="Han C."/>
            <person name="Land M."/>
            <person name="Hauser L."/>
            <person name="Markowitz V."/>
            <person name="Cheng J.-F."/>
            <person name="Hugenholtz P."/>
            <person name="Woyke T."/>
            <person name="Wu D."/>
            <person name="Tindall B."/>
            <person name="Pomrenke H.G."/>
            <person name="Brambilla E."/>
            <person name="Klenk H.-P."/>
            <person name="Eisen J.A."/>
        </authorList>
    </citation>
    <scope>NUCLEOTIDE SEQUENCE [LARGE SCALE GENOMIC DNA]</scope>
    <source>
        <strain evidence="5">ATCC 49424 / DSM 5305 / JCM 21570 / NBRC 103401 / IFAM 1448</strain>
    </source>
</reference>
<sequence>MRVLTPAFITLIMLIVIGGLIAVYIGKSFFYTEPAPPQEISTRLVPMAGSDIPAGTLITSDHIVRGRLREDKMTRETILNDEAIIGRYSLTDIKQAQPILTSDLYAPGERPPLELEPGMQAVTVSLGDSTSVVDGLIEPGDYVDVHLTVSDDLSDSRYRGGFTMTVFKGIRVLAMNRLTQPTNISRGANTVTFELTPSQSNIILEAQRHGTITVSYNPDGPGDGGVAVASSDRAYFDEILGLPVPPEPPKPFLTEIYRGPNRSVIGYGDERDDYDDYNGATPWIEEPGWAPPRNNSGYGRGNQGYNRGYRGYRGTQNSAPQGGGQGDPGAARNQQAMSRAGGEVRDPSI</sequence>
<dbReference type="RefSeq" id="WP_013630965.1">
    <property type="nucleotide sequence ID" value="NC_015174.1"/>
</dbReference>
<dbReference type="InterPro" id="IPR031571">
    <property type="entry name" value="RcpC_dom"/>
</dbReference>
<dbReference type="InterPro" id="IPR013974">
    <property type="entry name" value="SAF"/>
</dbReference>
<evidence type="ECO:0000256" key="2">
    <source>
        <dbReference type="SAM" id="Phobius"/>
    </source>
</evidence>
<feature type="domain" description="SAF" evidence="3">
    <location>
        <begin position="43"/>
        <end position="105"/>
    </location>
</feature>
<keyword evidence="2" id="KW-1133">Transmembrane helix</keyword>
<evidence type="ECO:0000256" key="1">
    <source>
        <dbReference type="SAM" id="MobiDB-lite"/>
    </source>
</evidence>
<feature type="compositionally biased region" description="Low complexity" evidence="1">
    <location>
        <begin position="293"/>
        <end position="314"/>
    </location>
</feature>
<dbReference type="EMBL" id="CP002546">
    <property type="protein sequence ID" value="ADY62261.1"/>
    <property type="molecule type" value="Genomic_DNA"/>
</dbReference>
<name>F0SQ82_RUBBR</name>
<keyword evidence="2" id="KW-0812">Transmembrane</keyword>
<dbReference type="Proteomes" id="UP000006860">
    <property type="component" value="Chromosome"/>
</dbReference>
<keyword evidence="2" id="KW-0472">Membrane</keyword>
<organism evidence="4 5">
    <name type="scientific">Rubinisphaera brasiliensis (strain ATCC 49424 / DSM 5305 / JCM 21570 / IAM 15109 / NBRC 103401 / IFAM 1448)</name>
    <name type="common">Planctomyces brasiliensis</name>
    <dbReference type="NCBI Taxonomy" id="756272"/>
    <lineage>
        <taxon>Bacteria</taxon>
        <taxon>Pseudomonadati</taxon>
        <taxon>Planctomycetota</taxon>
        <taxon>Planctomycetia</taxon>
        <taxon>Planctomycetales</taxon>
        <taxon>Planctomycetaceae</taxon>
        <taxon>Rubinisphaera</taxon>
    </lineage>
</organism>
<feature type="region of interest" description="Disordered" evidence="1">
    <location>
        <begin position="283"/>
        <end position="349"/>
    </location>
</feature>
<dbReference type="AlphaFoldDB" id="F0SQ82"/>
<protein>
    <submittedName>
        <fullName evidence="4">Flp pilus assembly protein CpaB</fullName>
    </submittedName>
</protein>
<dbReference type="SMART" id="SM00858">
    <property type="entry name" value="SAF"/>
    <property type="match status" value="1"/>
</dbReference>
<dbReference type="CDD" id="cd11614">
    <property type="entry name" value="SAF_CpaB_FlgA_like"/>
    <property type="match status" value="1"/>
</dbReference>
<evidence type="ECO:0000313" key="4">
    <source>
        <dbReference type="EMBL" id="ADY62261.1"/>
    </source>
</evidence>
<dbReference type="Pfam" id="PF16976">
    <property type="entry name" value="RcpC"/>
    <property type="match status" value="1"/>
</dbReference>
<dbReference type="HOGENOM" id="CLU_794282_0_0_0"/>
<accession>F0SQ82</accession>